<organism evidence="1">
    <name type="scientific">Rhizophora mucronata</name>
    <name type="common">Asiatic mangrove</name>
    <dbReference type="NCBI Taxonomy" id="61149"/>
    <lineage>
        <taxon>Eukaryota</taxon>
        <taxon>Viridiplantae</taxon>
        <taxon>Streptophyta</taxon>
        <taxon>Embryophyta</taxon>
        <taxon>Tracheophyta</taxon>
        <taxon>Spermatophyta</taxon>
        <taxon>Magnoliopsida</taxon>
        <taxon>eudicotyledons</taxon>
        <taxon>Gunneridae</taxon>
        <taxon>Pentapetalae</taxon>
        <taxon>rosids</taxon>
        <taxon>fabids</taxon>
        <taxon>Malpighiales</taxon>
        <taxon>Rhizophoraceae</taxon>
        <taxon>Rhizophora</taxon>
    </lineage>
</organism>
<accession>A0A2P2NTW3</accession>
<protein>
    <submittedName>
        <fullName evidence="1">Uncharacterized protein</fullName>
    </submittedName>
</protein>
<proteinExistence type="predicted"/>
<reference evidence="1" key="1">
    <citation type="submission" date="2018-02" db="EMBL/GenBank/DDBJ databases">
        <title>Rhizophora mucronata_Transcriptome.</title>
        <authorList>
            <person name="Meera S.P."/>
            <person name="Sreeshan A."/>
            <person name="Augustine A."/>
        </authorList>
    </citation>
    <scope>NUCLEOTIDE SEQUENCE</scope>
    <source>
        <tissue evidence="1">Leaf</tissue>
    </source>
</reference>
<dbReference type="EMBL" id="GGEC01065463">
    <property type="protein sequence ID" value="MBX45947.1"/>
    <property type="molecule type" value="Transcribed_RNA"/>
</dbReference>
<evidence type="ECO:0000313" key="1">
    <source>
        <dbReference type="EMBL" id="MBX45947.1"/>
    </source>
</evidence>
<sequence length="62" mass="7308">MHRIYSIWMVIKTMESIIKGIPTTSKGTNVKLYTLEFIHHFLRSNQLMLCIANIKSWATRIK</sequence>
<name>A0A2P2NTW3_RHIMU</name>
<dbReference type="AlphaFoldDB" id="A0A2P2NTW3"/>